<dbReference type="InterPro" id="IPR001763">
    <property type="entry name" value="Rhodanese-like_dom"/>
</dbReference>
<accession>A0A6B0YRK6</accession>
<comment type="caution">
    <text evidence="4">The sequence shown here is derived from an EMBL/GenBank/DDBJ whole genome shotgun (WGS) entry which is preliminary data.</text>
</comment>
<dbReference type="Gene3D" id="3.40.250.10">
    <property type="entry name" value="Rhodanese-like domain"/>
    <property type="match status" value="2"/>
</dbReference>
<proteinExistence type="predicted"/>
<dbReference type="InterPro" id="IPR045078">
    <property type="entry name" value="TST/MPST-like"/>
</dbReference>
<evidence type="ECO:0000256" key="2">
    <source>
        <dbReference type="ARBA" id="ARBA00022737"/>
    </source>
</evidence>
<dbReference type="CDD" id="cd01449">
    <property type="entry name" value="TST_Repeat_2"/>
    <property type="match status" value="1"/>
</dbReference>
<dbReference type="PANTHER" id="PTHR11364">
    <property type="entry name" value="THIOSULFATE SULFERTANSFERASE"/>
    <property type="match status" value="1"/>
</dbReference>
<dbReference type="Pfam" id="PF00581">
    <property type="entry name" value="Rhodanese"/>
    <property type="match status" value="2"/>
</dbReference>
<name>A0A6B0YRK6_9CHLR</name>
<protein>
    <submittedName>
        <fullName evidence="4">Sulfurtransferase</fullName>
    </submittedName>
</protein>
<dbReference type="PANTHER" id="PTHR11364:SF27">
    <property type="entry name" value="SULFURTRANSFERASE"/>
    <property type="match status" value="1"/>
</dbReference>
<dbReference type="CDD" id="cd01448">
    <property type="entry name" value="TST_Repeat_1"/>
    <property type="match status" value="1"/>
</dbReference>
<sequence>MANEQEQQFRTLISCSQLADAISATDGSDTSSLRIVDCRFDLGDAEAGRSAYTHSHIPGAAYAHLDEDMSGPIVPGRTGRHPLPDSELFARTVARLGISNHTQVVLYDASGGSMASRMWWMLRWVGHEAVAVLDGGWEAWTAASLPTHSGEESPPPGSFSASPRPELVVDAAEMLAKTASGGALVIDARGADRFRGENETHDPIGGHIPGASNLPHTGNLHDGLFRDPAELAARFSELMGNRPPSEVIFYCGSGVSACHNALALEHAGLGEARLYPGSWSDWITDPTRPVSQG</sequence>
<feature type="domain" description="Rhodanese" evidence="3">
    <location>
        <begin position="179"/>
        <end position="291"/>
    </location>
</feature>
<gene>
    <name evidence="4" type="ORF">F4Y42_09770</name>
</gene>
<evidence type="ECO:0000256" key="1">
    <source>
        <dbReference type="ARBA" id="ARBA00022679"/>
    </source>
</evidence>
<keyword evidence="1 4" id="KW-0808">Transferase</keyword>
<organism evidence="4">
    <name type="scientific">Caldilineaceae bacterium SB0664_bin_27</name>
    <dbReference type="NCBI Taxonomy" id="2605260"/>
    <lineage>
        <taxon>Bacteria</taxon>
        <taxon>Bacillati</taxon>
        <taxon>Chloroflexota</taxon>
        <taxon>Caldilineae</taxon>
        <taxon>Caldilineales</taxon>
        <taxon>Caldilineaceae</taxon>
    </lineage>
</organism>
<dbReference type="EMBL" id="VXRG01000082">
    <property type="protein sequence ID" value="MXY93724.1"/>
    <property type="molecule type" value="Genomic_DNA"/>
</dbReference>
<dbReference type="InterPro" id="IPR036873">
    <property type="entry name" value="Rhodanese-like_dom_sf"/>
</dbReference>
<keyword evidence="2" id="KW-0677">Repeat</keyword>
<evidence type="ECO:0000259" key="3">
    <source>
        <dbReference type="PROSITE" id="PS50206"/>
    </source>
</evidence>
<feature type="domain" description="Rhodanese" evidence="3">
    <location>
        <begin position="29"/>
        <end position="149"/>
    </location>
</feature>
<evidence type="ECO:0000313" key="4">
    <source>
        <dbReference type="EMBL" id="MXY93724.1"/>
    </source>
</evidence>
<dbReference type="SMART" id="SM00450">
    <property type="entry name" value="RHOD"/>
    <property type="match status" value="2"/>
</dbReference>
<reference evidence="4" key="1">
    <citation type="submission" date="2019-09" db="EMBL/GenBank/DDBJ databases">
        <title>Characterisation of the sponge microbiome using genome-centric metagenomics.</title>
        <authorList>
            <person name="Engelberts J.P."/>
            <person name="Robbins S.J."/>
            <person name="De Goeij J.M."/>
            <person name="Aranda M."/>
            <person name="Bell S.C."/>
            <person name="Webster N.S."/>
        </authorList>
    </citation>
    <scope>NUCLEOTIDE SEQUENCE</scope>
    <source>
        <strain evidence="4">SB0664_bin_27</strain>
    </source>
</reference>
<dbReference type="AlphaFoldDB" id="A0A6B0YRK6"/>
<dbReference type="PROSITE" id="PS50206">
    <property type="entry name" value="RHODANESE_3"/>
    <property type="match status" value="2"/>
</dbReference>
<dbReference type="SUPFAM" id="SSF52821">
    <property type="entry name" value="Rhodanese/Cell cycle control phosphatase"/>
    <property type="match status" value="2"/>
</dbReference>
<dbReference type="GO" id="GO:0004792">
    <property type="term" value="F:thiosulfate-cyanide sulfurtransferase activity"/>
    <property type="evidence" value="ECO:0007669"/>
    <property type="project" value="TreeGrafter"/>
</dbReference>